<dbReference type="SUPFAM" id="SSF57845">
    <property type="entry name" value="B-box zinc-binding domain"/>
    <property type="match status" value="1"/>
</dbReference>
<dbReference type="PANTHER" id="PTHR24112">
    <property type="entry name" value="LEUCINE-RICH REPEAT, ISOFORM F-RELATED"/>
    <property type="match status" value="1"/>
</dbReference>
<comment type="caution">
    <text evidence="5">The sequence shown here is derived from an EMBL/GenBank/DDBJ whole genome shotgun (WGS) entry which is preliminary data.</text>
</comment>
<keyword evidence="3" id="KW-0175">Coiled coil</keyword>
<dbReference type="InterPro" id="IPR006574">
    <property type="entry name" value="PRY"/>
</dbReference>
<evidence type="ECO:0000256" key="2">
    <source>
        <dbReference type="ARBA" id="ARBA00022833"/>
    </source>
</evidence>
<keyword evidence="2" id="KW-0862">Zinc</keyword>
<dbReference type="SMART" id="SM00368">
    <property type="entry name" value="LRR_RI"/>
    <property type="match status" value="4"/>
</dbReference>
<dbReference type="CDD" id="cd19769">
    <property type="entry name" value="Bbox2_TRIM16-like"/>
    <property type="match status" value="1"/>
</dbReference>
<organism evidence="5 6">
    <name type="scientific">Cirrhinus molitorella</name>
    <name type="common">mud carp</name>
    <dbReference type="NCBI Taxonomy" id="172907"/>
    <lineage>
        <taxon>Eukaryota</taxon>
        <taxon>Metazoa</taxon>
        <taxon>Chordata</taxon>
        <taxon>Craniata</taxon>
        <taxon>Vertebrata</taxon>
        <taxon>Euteleostomi</taxon>
        <taxon>Actinopterygii</taxon>
        <taxon>Neopterygii</taxon>
        <taxon>Teleostei</taxon>
        <taxon>Ostariophysi</taxon>
        <taxon>Cypriniformes</taxon>
        <taxon>Cyprinidae</taxon>
        <taxon>Labeoninae</taxon>
        <taxon>Labeonini</taxon>
        <taxon>Cirrhinus</taxon>
    </lineage>
</organism>
<dbReference type="SMART" id="SM00589">
    <property type="entry name" value="PRY"/>
    <property type="match status" value="1"/>
</dbReference>
<evidence type="ECO:0000313" key="5">
    <source>
        <dbReference type="EMBL" id="KAL1280730.1"/>
    </source>
</evidence>
<dbReference type="InterPro" id="IPR043136">
    <property type="entry name" value="B30.2/SPRY_sf"/>
</dbReference>
<evidence type="ECO:0000259" key="4">
    <source>
        <dbReference type="PROSITE" id="PS50188"/>
    </source>
</evidence>
<keyword evidence="6" id="KW-1185">Reference proteome</keyword>
<dbReference type="SUPFAM" id="SSF49899">
    <property type="entry name" value="Concanavalin A-like lectins/glucanases"/>
    <property type="match status" value="1"/>
</dbReference>
<dbReference type="Proteomes" id="UP001558613">
    <property type="component" value="Unassembled WGS sequence"/>
</dbReference>
<dbReference type="Pfam" id="PF25600">
    <property type="entry name" value="TRIM_CC"/>
    <property type="match status" value="1"/>
</dbReference>
<sequence length="1073" mass="120284">MLFVYCRTDQLCICHLCITDKHRGHVVIPVEEEVANKQIKLGQLQKWAVDMIEAKQKDVQELRQAVEIFKASANKALEKNEKSFAELIQSMKNNQSKVTELIQGQTESAVKQAEGFIKILQQEITNMETLGANLQQLEMLSQTNNDVRFLESAVSLPSLTEYKKTYVFLVRPYNSFERDSMAVDELIEKLNTTSKLSLVTISRKVKNTRIITSPPPQTREKFLQYASKLTYNANSAHESLILRNENREVKASNLLQDYPEHTQRFDCRAQILCNEGLRGSPKYWEVEIGGGTWVCIAVSYQGIRRKGKPRVLFGRNDQSWGLRCNSGQIEFWHNNKTTFSKFQSRGSKIGVYLDYRAGILAFYNVSDNMSLIYKHQTVFKEPVYPGFGLAGKGSYVRLCDPVKNEPKTSLSLFKFGSLHWLRESEHYSCFCLIRKGREERALDVMASKDTVATAFLTVSREMTESIRRVIDKTSIKLVRAIKVENKSGKSEDRILVLATWRLYLMAPKIPTKVEQTFNFLEIRAMNTHPDNQVVIETDKSTYSLRLQSNDHLDQLISHINFALSRIFNNSIYTPSIFHADGDVTDGNRKFSPSSESSVETQRACGGFSETYAALCDYNGITCKEEVQWDVDTIYHSQDNREFNLLDFSHLESGDLAVIVAAMAYNSWFTKLYCKDLRISSEVVEQILHTVSKSSSLEELTLENVGLKADFPQKMATALSENPASVIHSINLAHNTLDNQGVSNLIQQVCRLSKGLRLLNLSKTSLSSKGVTSLSQALCSSDDYSNSLLHLDLSKNPGILSGEDATNLYLFLAQPNCLVHLDLSGTDCTVDSLFGALLRGCCADLSYLNLSKNSFSHRKVRETLPSFRQFFSSAFSLTHISLASMKMPPDVLRALFLGLSSNPHITDLHLDISGCELRSAGAGIIQDLFPRVSCISTLDISDNGLDADLLCVIPAFSRHPSLKHLLLGKNFNIKGRVLDEVLQKLVHLVQEEECALQSLSLADSRLRSRGTVLVNALGSNACLKKVDLSGNGLDDTGARMLSKALQINTTLRSVTWDRNNTSATGFQDVARALE</sequence>
<dbReference type="Gene3D" id="3.80.10.10">
    <property type="entry name" value="Ribonuclease Inhibitor"/>
    <property type="match status" value="1"/>
</dbReference>
<dbReference type="Gene3D" id="2.60.120.920">
    <property type="match status" value="1"/>
</dbReference>
<dbReference type="InterPro" id="IPR000315">
    <property type="entry name" value="Znf_B-box"/>
</dbReference>
<dbReference type="Pfam" id="PF13516">
    <property type="entry name" value="LRR_6"/>
    <property type="match status" value="1"/>
</dbReference>
<dbReference type="InterPro" id="IPR032675">
    <property type="entry name" value="LRR_dom_sf"/>
</dbReference>
<keyword evidence="1" id="KW-0863">Zinc-finger</keyword>
<dbReference type="Pfam" id="PF13765">
    <property type="entry name" value="PRY"/>
    <property type="match status" value="1"/>
</dbReference>
<dbReference type="Pfam" id="PF17888">
    <property type="entry name" value="Carm_PH"/>
    <property type="match status" value="1"/>
</dbReference>
<dbReference type="InterPro" id="IPR003879">
    <property type="entry name" value="Butyrophylin_SPRY"/>
</dbReference>
<dbReference type="InterPro" id="IPR001870">
    <property type="entry name" value="B30.2/SPRY"/>
</dbReference>
<reference evidence="5 6" key="1">
    <citation type="submission" date="2023-09" db="EMBL/GenBank/DDBJ databases">
        <authorList>
            <person name="Wang M."/>
        </authorList>
    </citation>
    <scope>NUCLEOTIDE SEQUENCE [LARGE SCALE GENOMIC DNA]</scope>
    <source>
        <strain evidence="5">GT-2023</strain>
        <tissue evidence="5">Liver</tissue>
    </source>
</reference>
<dbReference type="SUPFAM" id="SSF52047">
    <property type="entry name" value="RNI-like"/>
    <property type="match status" value="2"/>
</dbReference>
<evidence type="ECO:0000256" key="1">
    <source>
        <dbReference type="ARBA" id="ARBA00022771"/>
    </source>
</evidence>
<feature type="domain" description="B30.2/SPRY" evidence="4">
    <location>
        <begin position="209"/>
        <end position="405"/>
    </location>
</feature>
<dbReference type="InterPro" id="IPR013320">
    <property type="entry name" value="ConA-like_dom_sf"/>
</dbReference>
<dbReference type="EMBL" id="JAYMGO010000002">
    <property type="protein sequence ID" value="KAL1280730.1"/>
    <property type="molecule type" value="Genomic_DNA"/>
</dbReference>
<dbReference type="Pfam" id="PF00622">
    <property type="entry name" value="SPRY"/>
    <property type="match status" value="1"/>
</dbReference>
<dbReference type="InterPro" id="IPR051279">
    <property type="entry name" value="PP1-Reg/Actin-Interact_Protein"/>
</dbReference>
<proteinExistence type="predicted"/>
<dbReference type="PANTHER" id="PTHR24112:SF43">
    <property type="entry name" value="CAPPING PROTEIN, ARP2_3 AND MYOSIN-I LINKER PROTEIN 3"/>
    <property type="match status" value="1"/>
</dbReference>
<dbReference type="InterPro" id="IPR011993">
    <property type="entry name" value="PH-like_dom_sf"/>
</dbReference>
<gene>
    <name evidence="5" type="ORF">QQF64_015330</name>
</gene>
<evidence type="ECO:0000256" key="3">
    <source>
        <dbReference type="SAM" id="Coils"/>
    </source>
</evidence>
<dbReference type="InterPro" id="IPR003877">
    <property type="entry name" value="SPRY_dom"/>
</dbReference>
<dbReference type="Pfam" id="PF00643">
    <property type="entry name" value="zf-B_box"/>
    <property type="match status" value="1"/>
</dbReference>
<accession>A0ABR3NUZ8</accession>
<dbReference type="InterPro" id="IPR001611">
    <property type="entry name" value="Leu-rich_rpt"/>
</dbReference>
<dbReference type="PROSITE" id="PS50188">
    <property type="entry name" value="B302_SPRY"/>
    <property type="match status" value="1"/>
</dbReference>
<dbReference type="InterPro" id="IPR041245">
    <property type="entry name" value="CARMIL_PH"/>
</dbReference>
<keyword evidence="1" id="KW-0479">Metal-binding</keyword>
<dbReference type="InterPro" id="IPR058030">
    <property type="entry name" value="TRIM8/14/16/25/29/45/65_CC"/>
</dbReference>
<feature type="coiled-coil region" evidence="3">
    <location>
        <begin position="52"/>
        <end position="140"/>
    </location>
</feature>
<name>A0ABR3NUZ8_9TELE</name>
<protein>
    <recommendedName>
        <fullName evidence="4">B30.2/SPRY domain-containing protein</fullName>
    </recommendedName>
</protein>
<feature type="non-terminal residue" evidence="5">
    <location>
        <position position="1073"/>
    </location>
</feature>
<dbReference type="Gene3D" id="3.30.160.60">
    <property type="entry name" value="Classic Zinc Finger"/>
    <property type="match status" value="1"/>
</dbReference>
<dbReference type="PRINTS" id="PR01407">
    <property type="entry name" value="BUTYPHLNCDUF"/>
</dbReference>
<dbReference type="SMART" id="SM00449">
    <property type="entry name" value="SPRY"/>
    <property type="match status" value="1"/>
</dbReference>
<dbReference type="Gene3D" id="2.30.29.30">
    <property type="entry name" value="Pleckstrin-homology domain (PH domain)/Phosphotyrosine-binding domain (PTB)"/>
    <property type="match status" value="1"/>
</dbReference>
<evidence type="ECO:0000313" key="6">
    <source>
        <dbReference type="Proteomes" id="UP001558613"/>
    </source>
</evidence>